<comment type="similarity">
    <text evidence="5">Belongs to the bacterial solute-binding protein 9 family.</text>
</comment>
<keyword evidence="2 5" id="KW-0813">Transport</keyword>
<dbReference type="Proteomes" id="UP000242700">
    <property type="component" value="Unassembled WGS sequence"/>
</dbReference>
<dbReference type="InterPro" id="IPR006127">
    <property type="entry name" value="ZnuA-like"/>
</dbReference>
<dbReference type="PANTHER" id="PTHR42953">
    <property type="entry name" value="HIGH-AFFINITY ZINC UPTAKE SYSTEM PROTEIN ZNUA-RELATED"/>
    <property type="match status" value="1"/>
</dbReference>
<accession>A0A1G9ELB1</accession>
<proteinExistence type="inferred from homology"/>
<gene>
    <name evidence="7" type="ORF">SAMN05216187_11811</name>
</gene>
<dbReference type="EMBL" id="FNFI01000018">
    <property type="protein sequence ID" value="SDK76863.1"/>
    <property type="molecule type" value="Genomic_DNA"/>
</dbReference>
<evidence type="ECO:0000256" key="5">
    <source>
        <dbReference type="RuleBase" id="RU003512"/>
    </source>
</evidence>
<sequence length="308" mass="34038">MKNTITAIIIFSTLLLTAACSSDSAAEQNDKPNLVVTTTFINDMVSVLEDGADGFNTEMIIPAGEDPHIYEPKASDLRVLGNADLTLYHGLNFEGRLGDVLEEGISVTEGFNENSIKEMQEENETAADPHFWFDISLYKQAFTKVKDTLIEYNPKDSAVYEENFEAYIRELDELKLFAASRISEIPEDSRILVTPHDAFGYLADSYDLEVHAPQGFSTDSEVSNNQIQKTAELIIENNIKAVFAETTTNPDRMARLQEIVASAGGQVEVIAGDGKELLSDSLAPKGDIGDTYLSMYRHNINTIADHLK</sequence>
<dbReference type="AlphaFoldDB" id="A0A1G9ELB1"/>
<dbReference type="RefSeq" id="WP_092600124.1">
    <property type="nucleotide sequence ID" value="NZ_FNFI01000018.1"/>
</dbReference>
<feature type="signal peptide" evidence="6">
    <location>
        <begin position="1"/>
        <end position="25"/>
    </location>
</feature>
<dbReference type="SUPFAM" id="SSF53807">
    <property type="entry name" value="Helical backbone' metal receptor"/>
    <property type="match status" value="1"/>
</dbReference>
<evidence type="ECO:0000256" key="3">
    <source>
        <dbReference type="ARBA" id="ARBA00022723"/>
    </source>
</evidence>
<dbReference type="GO" id="GO:0030313">
    <property type="term" value="C:cell envelope"/>
    <property type="evidence" value="ECO:0007669"/>
    <property type="project" value="UniProtKB-SubCell"/>
</dbReference>
<dbReference type="InterPro" id="IPR006129">
    <property type="entry name" value="AdhesinB"/>
</dbReference>
<dbReference type="PRINTS" id="PR00691">
    <property type="entry name" value="ADHESINB"/>
</dbReference>
<evidence type="ECO:0000256" key="6">
    <source>
        <dbReference type="SAM" id="SignalP"/>
    </source>
</evidence>
<dbReference type="InterPro" id="IPR006128">
    <property type="entry name" value="Lipoprotein_PsaA-like"/>
</dbReference>
<keyword evidence="3" id="KW-0479">Metal-binding</keyword>
<dbReference type="PRINTS" id="PR00690">
    <property type="entry name" value="ADHESNFAMILY"/>
</dbReference>
<evidence type="ECO:0000313" key="8">
    <source>
        <dbReference type="Proteomes" id="UP000242700"/>
    </source>
</evidence>
<dbReference type="GO" id="GO:0046872">
    <property type="term" value="F:metal ion binding"/>
    <property type="evidence" value="ECO:0007669"/>
    <property type="project" value="UniProtKB-KW"/>
</dbReference>
<evidence type="ECO:0000256" key="1">
    <source>
        <dbReference type="ARBA" id="ARBA00004196"/>
    </source>
</evidence>
<feature type="chain" id="PRO_5017367163" evidence="6">
    <location>
        <begin position="26"/>
        <end position="308"/>
    </location>
</feature>
<reference evidence="8" key="1">
    <citation type="submission" date="2016-10" db="EMBL/GenBank/DDBJ databases">
        <authorList>
            <person name="Varghese N."/>
            <person name="Submissions S."/>
        </authorList>
    </citation>
    <scope>NUCLEOTIDE SEQUENCE [LARGE SCALE GENOMIC DNA]</scope>
    <source>
        <strain evidence="8">CGMCC 1.8911</strain>
    </source>
</reference>
<dbReference type="PANTHER" id="PTHR42953:SF1">
    <property type="entry name" value="METAL-BINDING PROTEIN HI_0362-RELATED"/>
    <property type="match status" value="1"/>
</dbReference>
<keyword evidence="4 6" id="KW-0732">Signal</keyword>
<dbReference type="GO" id="GO:0030001">
    <property type="term" value="P:metal ion transport"/>
    <property type="evidence" value="ECO:0007669"/>
    <property type="project" value="InterPro"/>
</dbReference>
<comment type="subcellular location">
    <subcellularLocation>
        <location evidence="1">Cell envelope</location>
    </subcellularLocation>
</comment>
<organism evidence="7 8">
    <name type="scientific">Jeotgalicoccus aerolatus</name>
    <dbReference type="NCBI Taxonomy" id="709510"/>
    <lineage>
        <taxon>Bacteria</taxon>
        <taxon>Bacillati</taxon>
        <taxon>Bacillota</taxon>
        <taxon>Bacilli</taxon>
        <taxon>Bacillales</taxon>
        <taxon>Staphylococcaceae</taxon>
        <taxon>Jeotgalicoccus</taxon>
    </lineage>
</organism>
<dbReference type="InterPro" id="IPR050492">
    <property type="entry name" value="Bact_metal-bind_prot9"/>
</dbReference>
<name>A0A1G9ELB1_9STAP</name>
<dbReference type="OrthoDB" id="9793396at2"/>
<dbReference type="PROSITE" id="PS51257">
    <property type="entry name" value="PROKAR_LIPOPROTEIN"/>
    <property type="match status" value="1"/>
</dbReference>
<dbReference type="GO" id="GO:0007155">
    <property type="term" value="P:cell adhesion"/>
    <property type="evidence" value="ECO:0007669"/>
    <property type="project" value="InterPro"/>
</dbReference>
<dbReference type="Gene3D" id="3.40.50.1980">
    <property type="entry name" value="Nitrogenase molybdenum iron protein domain"/>
    <property type="match status" value="2"/>
</dbReference>
<evidence type="ECO:0000256" key="4">
    <source>
        <dbReference type="ARBA" id="ARBA00022729"/>
    </source>
</evidence>
<dbReference type="STRING" id="586411.SAMN05216187_11811"/>
<protein>
    <submittedName>
        <fullName evidence="7">Manganese/zinc/iron transport system substrate-binding protein</fullName>
    </submittedName>
</protein>
<evidence type="ECO:0000313" key="7">
    <source>
        <dbReference type="EMBL" id="SDK76863.1"/>
    </source>
</evidence>
<dbReference type="Pfam" id="PF01297">
    <property type="entry name" value="ZnuA"/>
    <property type="match status" value="1"/>
</dbReference>
<evidence type="ECO:0000256" key="2">
    <source>
        <dbReference type="ARBA" id="ARBA00022448"/>
    </source>
</evidence>